<reference evidence="1 2" key="1">
    <citation type="submission" date="2018-06" db="EMBL/GenBank/DDBJ databases">
        <authorList>
            <consortium name="Pathogen Informatics"/>
            <person name="Doyle S."/>
        </authorList>
    </citation>
    <scope>NUCLEOTIDE SEQUENCE [LARGE SCALE GENOMIC DNA]</scope>
    <source>
        <strain evidence="1 2">NCTC10718</strain>
    </source>
</reference>
<proteinExistence type="predicted"/>
<accession>A0A379QWM4</accession>
<evidence type="ECO:0000313" key="2">
    <source>
        <dbReference type="Proteomes" id="UP000254332"/>
    </source>
</evidence>
<dbReference type="RefSeq" id="WP_093987424.1">
    <property type="nucleotide sequence ID" value="NZ_JAWDKV010000005.1"/>
</dbReference>
<dbReference type="AlphaFoldDB" id="A0A379QWM4"/>
<dbReference type="Proteomes" id="UP000254332">
    <property type="component" value="Unassembled WGS sequence"/>
</dbReference>
<name>A0A379QWM4_SALER</name>
<protein>
    <submittedName>
        <fullName evidence="1">Uncharacterized protein</fullName>
    </submittedName>
</protein>
<organism evidence="1 2">
    <name type="scientific">Salmonella enterica</name>
    <name type="common">Salmonella choleraesuis</name>
    <dbReference type="NCBI Taxonomy" id="28901"/>
    <lineage>
        <taxon>Bacteria</taxon>
        <taxon>Pseudomonadati</taxon>
        <taxon>Pseudomonadota</taxon>
        <taxon>Gammaproteobacteria</taxon>
        <taxon>Enterobacterales</taxon>
        <taxon>Enterobacteriaceae</taxon>
        <taxon>Salmonella</taxon>
    </lineage>
</organism>
<sequence length="261" mass="29244">MTNNKITTGVTSKQQNNIIVQKITRHVEIFLLFWVNESDPAVKMFSESAQTRMKNIKKASWFDEKFHKVHCPPIQSIQEIKIVVSAWINKYGGKDKAQVKEVGIFSHAALDGPISVYTANTPSVPDCSCQMAITGGWDDIDFNWVRKGALCVFYGCNSGHKNGFSQKISALENFKDVTVWGQSTSTFPSFYPDKRKTTLDRASNLVWDLEPTYMVGGNENEGHLAIISLTGIDINPLNYFLNGEYKGASHQGVFNDHRGKN</sequence>
<dbReference type="EMBL" id="UGWQ01000001">
    <property type="protein sequence ID" value="SUF68517.1"/>
    <property type="molecule type" value="Genomic_DNA"/>
</dbReference>
<gene>
    <name evidence="1" type="ORF">NCTC10718_01237</name>
</gene>
<evidence type="ECO:0000313" key="1">
    <source>
        <dbReference type="EMBL" id="SUF68517.1"/>
    </source>
</evidence>